<dbReference type="NCBIfam" id="TIGR00369">
    <property type="entry name" value="unchar_dom_1"/>
    <property type="match status" value="1"/>
</dbReference>
<proteinExistence type="predicted"/>
<protein>
    <submittedName>
        <fullName evidence="3">PaaI family thioesterase</fullName>
    </submittedName>
</protein>
<evidence type="ECO:0000313" key="4">
    <source>
        <dbReference type="Proteomes" id="UP000680714"/>
    </source>
</evidence>
<dbReference type="SUPFAM" id="SSF54637">
    <property type="entry name" value="Thioesterase/thiol ester dehydrase-isomerase"/>
    <property type="match status" value="1"/>
</dbReference>
<dbReference type="EMBL" id="JAGTUF010000010">
    <property type="protein sequence ID" value="MBR9972311.1"/>
    <property type="molecule type" value="Genomic_DNA"/>
</dbReference>
<keyword evidence="4" id="KW-1185">Reference proteome</keyword>
<evidence type="ECO:0000256" key="1">
    <source>
        <dbReference type="ARBA" id="ARBA00022801"/>
    </source>
</evidence>
<dbReference type="RefSeq" id="WP_211548943.1">
    <property type="nucleotide sequence ID" value="NZ_JAGTUF010000010.1"/>
</dbReference>
<dbReference type="PANTHER" id="PTHR42856">
    <property type="entry name" value="ACYL-COENZYME A THIOESTERASE PAAI"/>
    <property type="match status" value="1"/>
</dbReference>
<name>A0ABS5ID11_9PROT</name>
<dbReference type="InterPro" id="IPR006683">
    <property type="entry name" value="Thioestr_dom"/>
</dbReference>
<dbReference type="Proteomes" id="UP000680714">
    <property type="component" value="Unassembled WGS sequence"/>
</dbReference>
<dbReference type="CDD" id="cd03443">
    <property type="entry name" value="PaaI_thioesterase"/>
    <property type="match status" value="1"/>
</dbReference>
<dbReference type="Gene3D" id="3.10.129.10">
    <property type="entry name" value="Hotdog Thioesterase"/>
    <property type="match status" value="1"/>
</dbReference>
<dbReference type="Pfam" id="PF03061">
    <property type="entry name" value="4HBT"/>
    <property type="match status" value="1"/>
</dbReference>
<gene>
    <name evidence="3" type="ORF">KEC16_11365</name>
</gene>
<sequence length="140" mass="15045">MTLKEEGPSGFQQLLGYELSEWAEGQAVLELMVEHKHTNRAGVLHGGVLATLIDTACGFSATYCPFPGRVRRVVTLSLTTNFTGQVRHGRLRAVARKTAGGSRIVFCHADVLDEGGKLVASGEGTFRYRSGSEHSEGVAL</sequence>
<dbReference type="InterPro" id="IPR052723">
    <property type="entry name" value="Acyl-CoA_thioesterase_PaaI"/>
</dbReference>
<evidence type="ECO:0000259" key="2">
    <source>
        <dbReference type="Pfam" id="PF03061"/>
    </source>
</evidence>
<dbReference type="PANTHER" id="PTHR42856:SF1">
    <property type="entry name" value="ACYL-COENZYME A THIOESTERASE PAAI"/>
    <property type="match status" value="1"/>
</dbReference>
<evidence type="ECO:0000313" key="3">
    <source>
        <dbReference type="EMBL" id="MBR9972311.1"/>
    </source>
</evidence>
<dbReference type="InterPro" id="IPR003736">
    <property type="entry name" value="PAAI_dom"/>
</dbReference>
<accession>A0ABS5ID11</accession>
<comment type="caution">
    <text evidence="3">The sequence shown here is derived from an EMBL/GenBank/DDBJ whole genome shotgun (WGS) entry which is preliminary data.</text>
</comment>
<feature type="domain" description="Thioesterase" evidence="2">
    <location>
        <begin position="42"/>
        <end position="120"/>
    </location>
</feature>
<reference evidence="3 4" key="1">
    <citation type="submission" date="2021-04" db="EMBL/GenBank/DDBJ databases">
        <title>Magnetospirillum sulfuroxidans sp. nov., a facultative chemolithoautotrophic sulfur-oxidizing alphaproteobacterium isolated from freshwater sediment and proposals for Paramagetospirillum gen. nov., and Magnetospirillaceae fam. nov.</title>
        <authorList>
            <person name="Koziaeva V."/>
            <person name="Geelhoed J.S."/>
            <person name="Sorokin D.Y."/>
            <person name="Grouzdev D.S."/>
        </authorList>
    </citation>
    <scope>NUCLEOTIDE SEQUENCE [LARGE SCALE GENOMIC DNA]</scope>
    <source>
        <strain evidence="3 4">J10</strain>
    </source>
</reference>
<keyword evidence="1" id="KW-0378">Hydrolase</keyword>
<organism evidence="3 4">
    <name type="scientific">Magnetospirillum sulfuroxidans</name>
    <dbReference type="NCBI Taxonomy" id="611300"/>
    <lineage>
        <taxon>Bacteria</taxon>
        <taxon>Pseudomonadati</taxon>
        <taxon>Pseudomonadota</taxon>
        <taxon>Alphaproteobacteria</taxon>
        <taxon>Rhodospirillales</taxon>
        <taxon>Rhodospirillaceae</taxon>
        <taxon>Magnetospirillum</taxon>
    </lineage>
</organism>
<dbReference type="InterPro" id="IPR029069">
    <property type="entry name" value="HotDog_dom_sf"/>
</dbReference>